<feature type="domain" description="C2H2-type" evidence="7">
    <location>
        <begin position="50"/>
        <end position="79"/>
    </location>
</feature>
<evidence type="ECO:0000256" key="2">
    <source>
        <dbReference type="ARBA" id="ARBA00022737"/>
    </source>
</evidence>
<dbReference type="WBParaSite" id="SVE_0492400.1">
    <property type="protein sequence ID" value="SVE_0492400.1"/>
    <property type="gene ID" value="SVE_0492400"/>
</dbReference>
<keyword evidence="4" id="KW-0862">Zinc</keyword>
<evidence type="ECO:0000256" key="4">
    <source>
        <dbReference type="ARBA" id="ARBA00022833"/>
    </source>
</evidence>
<dbReference type="AlphaFoldDB" id="A0A0K0F7X7"/>
<evidence type="ECO:0000256" key="3">
    <source>
        <dbReference type="ARBA" id="ARBA00022771"/>
    </source>
</evidence>
<evidence type="ECO:0000256" key="6">
    <source>
        <dbReference type="SAM" id="MobiDB-lite"/>
    </source>
</evidence>
<dbReference type="Gene3D" id="3.30.160.60">
    <property type="entry name" value="Classic Zinc Finger"/>
    <property type="match status" value="1"/>
</dbReference>
<evidence type="ECO:0000313" key="9">
    <source>
        <dbReference type="WBParaSite" id="SVE_0492400.1"/>
    </source>
</evidence>
<dbReference type="PROSITE" id="PS00028">
    <property type="entry name" value="ZINC_FINGER_C2H2_1"/>
    <property type="match status" value="1"/>
</dbReference>
<protein>
    <submittedName>
        <fullName evidence="9">C2H2-type domain-containing protein</fullName>
    </submittedName>
</protein>
<dbReference type="Proteomes" id="UP000035680">
    <property type="component" value="Unassembled WGS sequence"/>
</dbReference>
<keyword evidence="2" id="KW-0677">Repeat</keyword>
<feature type="compositionally biased region" description="Basic and acidic residues" evidence="6">
    <location>
        <begin position="381"/>
        <end position="409"/>
    </location>
</feature>
<name>A0A0K0F7X7_STRVS</name>
<evidence type="ECO:0000256" key="5">
    <source>
        <dbReference type="PROSITE-ProRule" id="PRU00042"/>
    </source>
</evidence>
<dbReference type="InterPro" id="IPR013087">
    <property type="entry name" value="Znf_C2H2_type"/>
</dbReference>
<dbReference type="GO" id="GO:0008270">
    <property type="term" value="F:zinc ion binding"/>
    <property type="evidence" value="ECO:0007669"/>
    <property type="project" value="UniProtKB-KW"/>
</dbReference>
<organism evidence="8 9">
    <name type="scientific">Strongyloides venezuelensis</name>
    <name type="common">Threadworm</name>
    <dbReference type="NCBI Taxonomy" id="75913"/>
    <lineage>
        <taxon>Eukaryota</taxon>
        <taxon>Metazoa</taxon>
        <taxon>Ecdysozoa</taxon>
        <taxon>Nematoda</taxon>
        <taxon>Chromadorea</taxon>
        <taxon>Rhabditida</taxon>
        <taxon>Tylenchina</taxon>
        <taxon>Panagrolaimomorpha</taxon>
        <taxon>Strongyloidoidea</taxon>
        <taxon>Strongyloididae</taxon>
        <taxon>Strongyloides</taxon>
    </lineage>
</organism>
<dbReference type="PANTHER" id="PTHR24409">
    <property type="entry name" value="ZINC FINGER PROTEIN 142"/>
    <property type="match status" value="1"/>
</dbReference>
<evidence type="ECO:0000313" key="8">
    <source>
        <dbReference type="Proteomes" id="UP000035680"/>
    </source>
</evidence>
<keyword evidence="3 5" id="KW-0863">Zinc-finger</keyword>
<feature type="compositionally biased region" description="Basic and acidic residues" evidence="6">
    <location>
        <begin position="417"/>
        <end position="432"/>
    </location>
</feature>
<accession>A0A0K0F7X7</accession>
<evidence type="ECO:0000259" key="7">
    <source>
        <dbReference type="PROSITE" id="PS50157"/>
    </source>
</evidence>
<sequence>MTAFIDISPQTSNNCSGDKAKKFCFFCNRVLDINETLKEHIAWHLKYKPIKCNTCNNAFESQRFFESHRRKALREGKVPCAQGYSNYENIWIEGMVGMMTKYSQNIGRNIIGKRMLKNCKVFMVDEIGGYMCDILSGQPIEDKAVIRSVSDFLAKESTSSLLFEQTMKNFITIFGSIIKRREKNKSKGTEKFSSRETEDLYVTFDCDISNVRNIERKDIKVSNRSIESENTNPKRNYITRKTPKETLYCFIDASRLDDSEFKALESIKDSCFVCGDNYRYGNLKIRHIIEKHMDLGCFQPFSCRLCSGSDKKDILFASVDLFRKHFRTEHLDEDYKSSSKDRKNPLDEIIVVDDKHHSFVNKYNNMFSKCFRQKNKRKCSTDERSSYKKPKIIEMDGKNDDTSQTKDGDSSDLLGDILRDIKRTSRPDKVEVPKANNKQNAHKSQDLIKNVKHISSKGDLNISENNTDKSSNLHNKFIYISSEKEHVNKQKCATDDIIKGNELLPKRKEVSNSLQVETLQINNCSKLKSVNNELNTFKDRKVPLKSTSKTNKIIKREINDQKKSPSLRRKSTIIYNGYPYCIQRCDNKCESCDKPVIPKFKKIIRCENKPWHLNFKTPFWYLLSSRHVDNLLVSTNMAVSCQLCPKEFAKSGCGMIRHVVKEHLSLKGFLLKCLLCKLETNNITQLAYHWGLAHNSSGPSFFNNLIWRCPSISIEYPDNYSIQVNKESALKIEKYVKKFIKCFPLMKTQLSDEK</sequence>
<dbReference type="SUPFAM" id="SSF57667">
    <property type="entry name" value="beta-beta-alpha zinc fingers"/>
    <property type="match status" value="1"/>
</dbReference>
<keyword evidence="1" id="KW-0479">Metal-binding</keyword>
<reference evidence="8" key="1">
    <citation type="submission" date="2014-07" db="EMBL/GenBank/DDBJ databases">
        <authorList>
            <person name="Martin A.A"/>
            <person name="De Silva N."/>
        </authorList>
    </citation>
    <scope>NUCLEOTIDE SEQUENCE</scope>
</reference>
<proteinExistence type="predicted"/>
<reference evidence="9" key="2">
    <citation type="submission" date="2015-08" db="UniProtKB">
        <authorList>
            <consortium name="WormBaseParasite"/>
        </authorList>
    </citation>
    <scope>IDENTIFICATION</scope>
</reference>
<dbReference type="InterPro" id="IPR036236">
    <property type="entry name" value="Znf_C2H2_sf"/>
</dbReference>
<dbReference type="PROSITE" id="PS50157">
    <property type="entry name" value="ZINC_FINGER_C2H2_2"/>
    <property type="match status" value="1"/>
</dbReference>
<dbReference type="SMART" id="SM00355">
    <property type="entry name" value="ZnF_C2H2"/>
    <property type="match status" value="6"/>
</dbReference>
<feature type="region of interest" description="Disordered" evidence="6">
    <location>
        <begin position="381"/>
        <end position="444"/>
    </location>
</feature>
<keyword evidence="8" id="KW-1185">Reference proteome</keyword>
<evidence type="ECO:0000256" key="1">
    <source>
        <dbReference type="ARBA" id="ARBA00022723"/>
    </source>
</evidence>